<dbReference type="PANTHER" id="PTHR42709">
    <property type="entry name" value="ALKALINE PHOSPHATASE LIKE PROTEIN"/>
    <property type="match status" value="1"/>
</dbReference>
<organism evidence="8 9">
    <name type="scientific">Candidatus Buchananbacteria bacterium RIFCSPHIGHO2_01_FULL_39_14</name>
    <dbReference type="NCBI Taxonomy" id="1797532"/>
    <lineage>
        <taxon>Bacteria</taxon>
        <taxon>Candidatus Buchananiibacteriota</taxon>
    </lineage>
</organism>
<dbReference type="Pfam" id="PF09335">
    <property type="entry name" value="VTT_dom"/>
    <property type="match status" value="1"/>
</dbReference>
<evidence type="ECO:0000256" key="1">
    <source>
        <dbReference type="ARBA" id="ARBA00004651"/>
    </source>
</evidence>
<dbReference type="InterPro" id="IPR051311">
    <property type="entry name" value="DedA_domain"/>
</dbReference>
<keyword evidence="5 6" id="KW-0472">Membrane</keyword>
<evidence type="ECO:0000313" key="9">
    <source>
        <dbReference type="Proteomes" id="UP000178930"/>
    </source>
</evidence>
<keyword evidence="4 6" id="KW-1133">Transmembrane helix</keyword>
<feature type="transmembrane region" description="Helical" evidence="6">
    <location>
        <begin position="179"/>
        <end position="196"/>
    </location>
</feature>
<dbReference type="STRING" id="1797532.A2729_05540"/>
<dbReference type="Proteomes" id="UP000178930">
    <property type="component" value="Unassembled WGS sequence"/>
</dbReference>
<accession>A0A1G1XZ17</accession>
<dbReference type="AlphaFoldDB" id="A0A1G1XZ17"/>
<evidence type="ECO:0000256" key="5">
    <source>
        <dbReference type="ARBA" id="ARBA00023136"/>
    </source>
</evidence>
<comment type="subcellular location">
    <subcellularLocation>
        <location evidence="1">Cell membrane</location>
        <topology evidence="1">Multi-pass membrane protein</topology>
    </subcellularLocation>
</comment>
<feature type="transmembrane region" description="Helical" evidence="6">
    <location>
        <begin position="144"/>
        <end position="164"/>
    </location>
</feature>
<keyword evidence="3 6" id="KW-0812">Transmembrane</keyword>
<name>A0A1G1XZ17_9BACT</name>
<dbReference type="PANTHER" id="PTHR42709:SF6">
    <property type="entry name" value="UNDECAPRENYL PHOSPHATE TRANSPORTER A"/>
    <property type="match status" value="1"/>
</dbReference>
<proteinExistence type="predicted"/>
<evidence type="ECO:0000256" key="4">
    <source>
        <dbReference type="ARBA" id="ARBA00022989"/>
    </source>
</evidence>
<feature type="domain" description="VTT" evidence="7">
    <location>
        <begin position="38"/>
        <end position="163"/>
    </location>
</feature>
<evidence type="ECO:0000256" key="3">
    <source>
        <dbReference type="ARBA" id="ARBA00022692"/>
    </source>
</evidence>
<protein>
    <submittedName>
        <fullName evidence="8">Alkaline phosphatase</fullName>
    </submittedName>
</protein>
<dbReference type="EMBL" id="MHIB01000011">
    <property type="protein sequence ID" value="OGY44856.1"/>
    <property type="molecule type" value="Genomic_DNA"/>
</dbReference>
<keyword evidence="2" id="KW-1003">Cell membrane</keyword>
<evidence type="ECO:0000313" key="8">
    <source>
        <dbReference type="EMBL" id="OGY44856.1"/>
    </source>
</evidence>
<sequence length="203" mass="23296">MIEAIVSFLVYWITYIIGLTGYAGIFLLMLLESAGAPIPSEIIMPFSGFLIVSGKLNFWLVVLIGASANLIGSIFAYLGGVWGGRPMLEKWGKYLLISRRDLDLADRWFKKHGELTVFFSRLVPLLRTFISFPAGVAKMNFKKFCIYTFLGALLWVWLFTWLGVKMGQNWELIRKKIEAFDFFILAIAVLIIFWYAKKHFKKS</sequence>
<comment type="caution">
    <text evidence="8">The sequence shown here is derived from an EMBL/GenBank/DDBJ whole genome shotgun (WGS) entry which is preliminary data.</text>
</comment>
<feature type="transmembrane region" description="Helical" evidence="6">
    <location>
        <begin position="12"/>
        <end position="35"/>
    </location>
</feature>
<feature type="transmembrane region" description="Helical" evidence="6">
    <location>
        <begin position="56"/>
        <end position="78"/>
    </location>
</feature>
<gene>
    <name evidence="8" type="ORF">A2729_05540</name>
</gene>
<dbReference type="InterPro" id="IPR032816">
    <property type="entry name" value="VTT_dom"/>
</dbReference>
<evidence type="ECO:0000259" key="7">
    <source>
        <dbReference type="Pfam" id="PF09335"/>
    </source>
</evidence>
<evidence type="ECO:0000256" key="6">
    <source>
        <dbReference type="SAM" id="Phobius"/>
    </source>
</evidence>
<evidence type="ECO:0000256" key="2">
    <source>
        <dbReference type="ARBA" id="ARBA00022475"/>
    </source>
</evidence>
<dbReference type="GO" id="GO:0005886">
    <property type="term" value="C:plasma membrane"/>
    <property type="evidence" value="ECO:0007669"/>
    <property type="project" value="UniProtKB-SubCell"/>
</dbReference>
<reference evidence="8 9" key="1">
    <citation type="journal article" date="2016" name="Nat. Commun.">
        <title>Thousands of microbial genomes shed light on interconnected biogeochemical processes in an aquifer system.</title>
        <authorList>
            <person name="Anantharaman K."/>
            <person name="Brown C.T."/>
            <person name="Hug L.A."/>
            <person name="Sharon I."/>
            <person name="Castelle C.J."/>
            <person name="Probst A.J."/>
            <person name="Thomas B.C."/>
            <person name="Singh A."/>
            <person name="Wilkins M.J."/>
            <person name="Karaoz U."/>
            <person name="Brodie E.L."/>
            <person name="Williams K.H."/>
            <person name="Hubbard S.S."/>
            <person name="Banfield J.F."/>
        </authorList>
    </citation>
    <scope>NUCLEOTIDE SEQUENCE [LARGE SCALE GENOMIC DNA]</scope>
</reference>